<reference evidence="3" key="1">
    <citation type="submission" date="2019-08" db="EMBL/GenBank/DDBJ databases">
        <authorList>
            <person name="Kucharzyk K."/>
            <person name="Murdoch R.W."/>
            <person name="Higgins S."/>
            <person name="Loffler F."/>
        </authorList>
    </citation>
    <scope>NUCLEOTIDE SEQUENCE</scope>
</reference>
<dbReference type="Pfam" id="PF06429">
    <property type="entry name" value="Flg_bbr_C"/>
    <property type="match status" value="1"/>
</dbReference>
<dbReference type="InterPro" id="IPR002371">
    <property type="entry name" value="FlgK"/>
</dbReference>
<dbReference type="InterPro" id="IPR010930">
    <property type="entry name" value="Flg_bb/hook_C_dom"/>
</dbReference>
<gene>
    <name evidence="3" type="ORF">SDC9_210163</name>
</gene>
<name>A0A645JFE6_9ZZZZ</name>
<dbReference type="SUPFAM" id="SSF64518">
    <property type="entry name" value="Phase 1 flagellin"/>
    <property type="match status" value="1"/>
</dbReference>
<dbReference type="PANTHER" id="PTHR30033">
    <property type="entry name" value="FLAGELLAR HOOK-ASSOCIATED PROTEIN 1"/>
    <property type="match status" value="1"/>
</dbReference>
<comment type="caution">
    <text evidence="3">The sequence shown here is derived from an EMBL/GenBank/DDBJ whole genome shotgun (WGS) entry which is preliminary data.</text>
</comment>
<dbReference type="GO" id="GO:0044780">
    <property type="term" value="P:bacterial-type flagellum assembly"/>
    <property type="evidence" value="ECO:0007669"/>
    <property type="project" value="InterPro"/>
</dbReference>
<sequence>MNPELVADRNKIAASASGDAGDNTIAAQIAAVASGNLFQYDGLSMDSGDFYQSIIAWLGSAGDTANSYYTNQSALVAQIDNQRQAVLSVSLDEEMSNMIMFQNAYSASARVLSTIDGLVGDMIEELG</sequence>
<comment type="similarity">
    <text evidence="1">Belongs to the flagella basal body rod proteins family.</text>
</comment>
<evidence type="ECO:0000313" key="3">
    <source>
        <dbReference type="EMBL" id="MPN62415.1"/>
    </source>
</evidence>
<feature type="domain" description="Flagellar basal-body/hook protein C-terminal" evidence="2">
    <location>
        <begin position="89"/>
        <end position="121"/>
    </location>
</feature>
<organism evidence="3">
    <name type="scientific">bioreactor metagenome</name>
    <dbReference type="NCBI Taxonomy" id="1076179"/>
    <lineage>
        <taxon>unclassified sequences</taxon>
        <taxon>metagenomes</taxon>
        <taxon>ecological metagenomes</taxon>
    </lineage>
</organism>
<protein>
    <recommendedName>
        <fullName evidence="2">Flagellar basal-body/hook protein C-terminal domain-containing protein</fullName>
    </recommendedName>
</protein>
<dbReference type="EMBL" id="VSSQ01140382">
    <property type="protein sequence ID" value="MPN62415.1"/>
    <property type="molecule type" value="Genomic_DNA"/>
</dbReference>
<dbReference type="GO" id="GO:0009424">
    <property type="term" value="C:bacterial-type flagellum hook"/>
    <property type="evidence" value="ECO:0007669"/>
    <property type="project" value="InterPro"/>
</dbReference>
<dbReference type="PANTHER" id="PTHR30033:SF1">
    <property type="entry name" value="FLAGELLAR HOOK-ASSOCIATED PROTEIN 1"/>
    <property type="match status" value="1"/>
</dbReference>
<evidence type="ECO:0000259" key="2">
    <source>
        <dbReference type="Pfam" id="PF06429"/>
    </source>
</evidence>
<dbReference type="GO" id="GO:0005198">
    <property type="term" value="F:structural molecule activity"/>
    <property type="evidence" value="ECO:0007669"/>
    <property type="project" value="InterPro"/>
</dbReference>
<evidence type="ECO:0000256" key="1">
    <source>
        <dbReference type="ARBA" id="ARBA00009677"/>
    </source>
</evidence>
<accession>A0A645JFE6</accession>
<dbReference type="AlphaFoldDB" id="A0A645JFE6"/>
<proteinExistence type="inferred from homology"/>